<gene>
    <name evidence="2" type="primary">gspM</name>
    <name evidence="2" type="ORF">ACFOW7_09595</name>
</gene>
<accession>A0ABV8MQQ3</accession>
<dbReference type="Proteomes" id="UP001595791">
    <property type="component" value="Unassembled WGS sequence"/>
</dbReference>
<reference evidence="3" key="1">
    <citation type="journal article" date="2019" name="Int. J. Syst. Evol. Microbiol.">
        <title>The Global Catalogue of Microorganisms (GCM) 10K type strain sequencing project: providing services to taxonomists for standard genome sequencing and annotation.</title>
        <authorList>
            <consortium name="The Broad Institute Genomics Platform"/>
            <consortium name="The Broad Institute Genome Sequencing Center for Infectious Disease"/>
            <person name="Wu L."/>
            <person name="Ma J."/>
        </authorList>
    </citation>
    <scope>NUCLEOTIDE SEQUENCE [LARGE SCALE GENOMIC DNA]</scope>
    <source>
        <strain evidence="3">LMG 29894</strain>
    </source>
</reference>
<dbReference type="EMBL" id="JBHSBU010000001">
    <property type="protein sequence ID" value="MFC4159600.1"/>
    <property type="molecule type" value="Genomic_DNA"/>
</dbReference>
<feature type="transmembrane region" description="Helical" evidence="1">
    <location>
        <begin position="18"/>
        <end position="37"/>
    </location>
</feature>
<evidence type="ECO:0000313" key="2">
    <source>
        <dbReference type="EMBL" id="MFC4159600.1"/>
    </source>
</evidence>
<comment type="caution">
    <text evidence="2">The sequence shown here is derived from an EMBL/GenBank/DDBJ whole genome shotgun (WGS) entry which is preliminary data.</text>
</comment>
<evidence type="ECO:0000313" key="3">
    <source>
        <dbReference type="Proteomes" id="UP001595791"/>
    </source>
</evidence>
<dbReference type="InterPro" id="IPR007690">
    <property type="entry name" value="T2SS_GspM"/>
</dbReference>
<keyword evidence="3" id="KW-1185">Reference proteome</keyword>
<keyword evidence="1" id="KW-0472">Membrane</keyword>
<sequence>MPSPLVQFWQQRQPRERLVLGSGAVLLAVVLLYVLLFEPVAQERQQLSTNLPSLRLDAARFKRDLQQLNGQPAANSGGLAALIANSGFAPEALRLAPAGDKRYTLNAKSVDWPALLRLLDQARRQGVKIDKLSVKTVEGGLVDAQAELSR</sequence>
<keyword evidence="1" id="KW-1133">Transmembrane helix</keyword>
<organism evidence="2 3">
    <name type="scientific">Chitinimonas lacunae</name>
    <dbReference type="NCBI Taxonomy" id="1963018"/>
    <lineage>
        <taxon>Bacteria</taxon>
        <taxon>Pseudomonadati</taxon>
        <taxon>Pseudomonadota</taxon>
        <taxon>Betaproteobacteria</taxon>
        <taxon>Neisseriales</taxon>
        <taxon>Chitinibacteraceae</taxon>
        <taxon>Chitinimonas</taxon>
    </lineage>
</organism>
<keyword evidence="1" id="KW-0812">Transmembrane</keyword>
<dbReference type="Pfam" id="PF04612">
    <property type="entry name" value="T2SSM"/>
    <property type="match status" value="1"/>
</dbReference>
<protein>
    <submittedName>
        <fullName evidence="2">Type II secretion system protein GspM</fullName>
    </submittedName>
</protein>
<dbReference type="RefSeq" id="WP_378163530.1">
    <property type="nucleotide sequence ID" value="NZ_JBHSBU010000001.1"/>
</dbReference>
<proteinExistence type="predicted"/>
<name>A0ABV8MQQ3_9NEIS</name>
<evidence type="ECO:0000256" key="1">
    <source>
        <dbReference type="SAM" id="Phobius"/>
    </source>
</evidence>